<comment type="caution">
    <text evidence="1">The sequence shown here is derived from an EMBL/GenBank/DDBJ whole genome shotgun (WGS) entry which is preliminary data.</text>
</comment>
<organism evidence="1 2">
    <name type="scientific">Pedobacter ginsenosidimutans</name>
    <dbReference type="NCBI Taxonomy" id="687842"/>
    <lineage>
        <taxon>Bacteria</taxon>
        <taxon>Pseudomonadati</taxon>
        <taxon>Bacteroidota</taxon>
        <taxon>Sphingobacteriia</taxon>
        <taxon>Sphingobacteriales</taxon>
        <taxon>Sphingobacteriaceae</taxon>
        <taxon>Pedobacter</taxon>
    </lineage>
</organism>
<evidence type="ECO:0000313" key="2">
    <source>
        <dbReference type="Proteomes" id="UP000051950"/>
    </source>
</evidence>
<gene>
    <name evidence="1" type="ORF">ASU31_16780</name>
</gene>
<dbReference type="RefSeq" id="WP_057933429.1">
    <property type="nucleotide sequence ID" value="NZ_LMZQ01000013.1"/>
</dbReference>
<dbReference type="InterPro" id="IPR007454">
    <property type="entry name" value="UPF0250_YbeD-like"/>
</dbReference>
<evidence type="ECO:0000313" key="1">
    <source>
        <dbReference type="EMBL" id="KRT14972.1"/>
    </source>
</evidence>
<dbReference type="InterPro" id="IPR027471">
    <property type="entry name" value="YbeD-like_sf"/>
</dbReference>
<name>A0A0T5VM77_9SPHI</name>
<dbReference type="OrthoDB" id="5616097at2"/>
<proteinExistence type="predicted"/>
<dbReference type="EMBL" id="LMZQ01000013">
    <property type="protein sequence ID" value="KRT14972.1"/>
    <property type="molecule type" value="Genomic_DNA"/>
</dbReference>
<sequence length="107" mass="12063">MDENKNNKDIEFTDIPDGTSGDIYANLKEKLESVEQFPGIYNFKFIITGGLDKIQDLRAILPDDEFIEQASKTGKYVSITVKKKMQNADEVIAIYKQTGNIKGIMVL</sequence>
<reference evidence="1 2" key="1">
    <citation type="submission" date="2015-11" db="EMBL/GenBank/DDBJ databases">
        <title>Sequence of Pedobacter ginsenosidimutans.</title>
        <authorList>
            <person name="Carson E."/>
            <person name="Keyser V."/>
            <person name="Newman J."/>
            <person name="Miller J."/>
        </authorList>
    </citation>
    <scope>NUCLEOTIDE SEQUENCE [LARGE SCALE GENOMIC DNA]</scope>
    <source>
        <strain evidence="1 2">KACC 14530</strain>
    </source>
</reference>
<protein>
    <recommendedName>
        <fullName evidence="3">DUF493 domain-containing protein</fullName>
    </recommendedName>
</protein>
<accession>A0A0T5VM77</accession>
<dbReference type="Proteomes" id="UP000051950">
    <property type="component" value="Unassembled WGS sequence"/>
</dbReference>
<dbReference type="SUPFAM" id="SSF117991">
    <property type="entry name" value="YbeD/HP0495-like"/>
    <property type="match status" value="1"/>
</dbReference>
<keyword evidence="2" id="KW-1185">Reference proteome</keyword>
<dbReference type="AlphaFoldDB" id="A0A0T5VM77"/>
<dbReference type="Gene3D" id="3.30.70.260">
    <property type="match status" value="1"/>
</dbReference>
<dbReference type="STRING" id="687842.ASU31_16780"/>
<dbReference type="Pfam" id="PF04359">
    <property type="entry name" value="DUF493"/>
    <property type="match status" value="1"/>
</dbReference>
<evidence type="ECO:0008006" key="3">
    <source>
        <dbReference type="Google" id="ProtNLM"/>
    </source>
</evidence>